<accession>A0A8E2EG90</accession>
<dbReference type="Proteomes" id="UP000250266">
    <property type="component" value="Unassembled WGS sequence"/>
</dbReference>
<feature type="compositionally biased region" description="Low complexity" evidence="1">
    <location>
        <begin position="68"/>
        <end position="77"/>
    </location>
</feature>
<organism evidence="2 3">
    <name type="scientific">Lepidopterella palustris CBS 459.81</name>
    <dbReference type="NCBI Taxonomy" id="1314670"/>
    <lineage>
        <taxon>Eukaryota</taxon>
        <taxon>Fungi</taxon>
        <taxon>Dikarya</taxon>
        <taxon>Ascomycota</taxon>
        <taxon>Pezizomycotina</taxon>
        <taxon>Dothideomycetes</taxon>
        <taxon>Pleosporomycetidae</taxon>
        <taxon>Mytilinidiales</taxon>
        <taxon>Argynnaceae</taxon>
        <taxon>Lepidopterella</taxon>
    </lineage>
</organism>
<gene>
    <name evidence="2" type="ORF">K432DRAFT_390515</name>
</gene>
<dbReference type="AlphaFoldDB" id="A0A8E2EG90"/>
<evidence type="ECO:0000313" key="3">
    <source>
        <dbReference type="Proteomes" id="UP000250266"/>
    </source>
</evidence>
<evidence type="ECO:0000313" key="2">
    <source>
        <dbReference type="EMBL" id="OCK83303.1"/>
    </source>
</evidence>
<proteinExistence type="predicted"/>
<keyword evidence="3" id="KW-1185">Reference proteome</keyword>
<name>A0A8E2EG90_9PEZI</name>
<feature type="region of interest" description="Disordered" evidence="1">
    <location>
        <begin position="1"/>
        <end position="114"/>
    </location>
</feature>
<feature type="compositionally biased region" description="Basic and acidic residues" evidence="1">
    <location>
        <begin position="12"/>
        <end position="23"/>
    </location>
</feature>
<reference evidence="2 3" key="1">
    <citation type="journal article" date="2016" name="Nat. Commun.">
        <title>Ectomycorrhizal ecology is imprinted in the genome of the dominant symbiotic fungus Cenococcum geophilum.</title>
        <authorList>
            <consortium name="DOE Joint Genome Institute"/>
            <person name="Peter M."/>
            <person name="Kohler A."/>
            <person name="Ohm R.A."/>
            <person name="Kuo A."/>
            <person name="Krutzmann J."/>
            <person name="Morin E."/>
            <person name="Arend M."/>
            <person name="Barry K.W."/>
            <person name="Binder M."/>
            <person name="Choi C."/>
            <person name="Clum A."/>
            <person name="Copeland A."/>
            <person name="Grisel N."/>
            <person name="Haridas S."/>
            <person name="Kipfer T."/>
            <person name="LaButti K."/>
            <person name="Lindquist E."/>
            <person name="Lipzen A."/>
            <person name="Maire R."/>
            <person name="Meier B."/>
            <person name="Mihaltcheva S."/>
            <person name="Molinier V."/>
            <person name="Murat C."/>
            <person name="Poggeler S."/>
            <person name="Quandt C.A."/>
            <person name="Sperisen C."/>
            <person name="Tritt A."/>
            <person name="Tisserant E."/>
            <person name="Crous P.W."/>
            <person name="Henrissat B."/>
            <person name="Nehls U."/>
            <person name="Egli S."/>
            <person name="Spatafora J.W."/>
            <person name="Grigoriev I.V."/>
            <person name="Martin F.M."/>
        </authorList>
    </citation>
    <scope>NUCLEOTIDE SEQUENCE [LARGE SCALE GENOMIC DNA]</scope>
    <source>
        <strain evidence="2 3">CBS 459.81</strain>
    </source>
</reference>
<protein>
    <submittedName>
        <fullName evidence="2">Uncharacterized protein</fullName>
    </submittedName>
</protein>
<sequence length="114" mass="12635">MPPNTLSFVHHTRSERDMDEQARKLVRSQAMIDFRRKQKEERMKKSSSSKHRAQGPTSRKGDAEAGIPSETASSATPNPAPKPAPKPTILKFSINEPRNPEAEIASLSSISIWG</sequence>
<feature type="compositionally biased region" description="Low complexity" evidence="1">
    <location>
        <begin position="102"/>
        <end position="114"/>
    </location>
</feature>
<dbReference type="EMBL" id="KV744864">
    <property type="protein sequence ID" value="OCK83303.1"/>
    <property type="molecule type" value="Genomic_DNA"/>
</dbReference>
<feature type="compositionally biased region" description="Basic and acidic residues" evidence="1">
    <location>
        <begin position="33"/>
        <end position="44"/>
    </location>
</feature>
<evidence type="ECO:0000256" key="1">
    <source>
        <dbReference type="SAM" id="MobiDB-lite"/>
    </source>
</evidence>